<organism evidence="2 3">
    <name type="scientific">Gimesia aquarii</name>
    <dbReference type="NCBI Taxonomy" id="2527964"/>
    <lineage>
        <taxon>Bacteria</taxon>
        <taxon>Pseudomonadati</taxon>
        <taxon>Planctomycetota</taxon>
        <taxon>Planctomycetia</taxon>
        <taxon>Planctomycetales</taxon>
        <taxon>Planctomycetaceae</taxon>
        <taxon>Gimesia</taxon>
    </lineage>
</organism>
<evidence type="ECO:0008006" key="4">
    <source>
        <dbReference type="Google" id="ProtNLM"/>
    </source>
</evidence>
<feature type="transmembrane region" description="Helical" evidence="1">
    <location>
        <begin position="12"/>
        <end position="29"/>
    </location>
</feature>
<keyword evidence="1" id="KW-0812">Transmembrane</keyword>
<dbReference type="EMBL" id="CP037920">
    <property type="protein sequence ID" value="QDT99681.1"/>
    <property type="molecule type" value="Genomic_DNA"/>
</dbReference>
<dbReference type="PROSITE" id="PS51257">
    <property type="entry name" value="PROKAR_LIPOPROTEIN"/>
    <property type="match status" value="1"/>
</dbReference>
<accession>A0A517W336</accession>
<protein>
    <recommendedName>
        <fullName evidence="4">Carboxypeptidase regulatory-like domain-containing protein</fullName>
    </recommendedName>
</protein>
<dbReference type="KEGG" id="gaw:V144x_51940"/>
<gene>
    <name evidence="2" type="ORF">V144x_51940</name>
</gene>
<keyword evidence="1" id="KW-0472">Membrane</keyword>
<evidence type="ECO:0000313" key="2">
    <source>
        <dbReference type="EMBL" id="QDT99681.1"/>
    </source>
</evidence>
<sequence>MHELFIRDQRRHVTIIVSSLIFAILSFAGCTGGSRLPEGDTGTVKGKVTSNGKSVPDGTSIVFLHKDKGITASSAIAADGTYSLRMRRGDAILVGDYQIGVTPPTTEMTAAEADAAITGEAPAAKEWPEIPKKYQNPETSEVTFTIKAGENTFDLDMK</sequence>
<proteinExistence type="predicted"/>
<reference evidence="2 3" key="1">
    <citation type="submission" date="2019-03" db="EMBL/GenBank/DDBJ databases">
        <title>Deep-cultivation of Planctomycetes and their phenomic and genomic characterization uncovers novel biology.</title>
        <authorList>
            <person name="Wiegand S."/>
            <person name="Jogler M."/>
            <person name="Boedeker C."/>
            <person name="Pinto D."/>
            <person name="Vollmers J."/>
            <person name="Rivas-Marin E."/>
            <person name="Kohn T."/>
            <person name="Peeters S.H."/>
            <person name="Heuer A."/>
            <person name="Rast P."/>
            <person name="Oberbeckmann S."/>
            <person name="Bunk B."/>
            <person name="Jeske O."/>
            <person name="Meyerdierks A."/>
            <person name="Storesund J.E."/>
            <person name="Kallscheuer N."/>
            <person name="Luecker S."/>
            <person name="Lage O.M."/>
            <person name="Pohl T."/>
            <person name="Merkel B.J."/>
            <person name="Hornburger P."/>
            <person name="Mueller R.-W."/>
            <person name="Bruemmer F."/>
            <person name="Labrenz M."/>
            <person name="Spormann A.M."/>
            <person name="Op den Camp H."/>
            <person name="Overmann J."/>
            <person name="Amann R."/>
            <person name="Jetten M.S.M."/>
            <person name="Mascher T."/>
            <person name="Medema M.H."/>
            <person name="Devos D.P."/>
            <person name="Kaster A.-K."/>
            <person name="Ovreas L."/>
            <person name="Rohde M."/>
            <person name="Galperin M.Y."/>
            <person name="Jogler C."/>
        </authorList>
    </citation>
    <scope>NUCLEOTIDE SEQUENCE [LARGE SCALE GENOMIC DNA]</scope>
    <source>
        <strain evidence="2 3">V144</strain>
    </source>
</reference>
<evidence type="ECO:0000313" key="3">
    <source>
        <dbReference type="Proteomes" id="UP000318704"/>
    </source>
</evidence>
<dbReference type="RefSeq" id="WP_144989415.1">
    <property type="nucleotide sequence ID" value="NZ_CP037920.1"/>
</dbReference>
<keyword evidence="1" id="KW-1133">Transmembrane helix</keyword>
<dbReference type="Proteomes" id="UP000318704">
    <property type="component" value="Chromosome"/>
</dbReference>
<dbReference type="AlphaFoldDB" id="A0A517W336"/>
<name>A0A517W336_9PLAN</name>
<evidence type="ECO:0000256" key="1">
    <source>
        <dbReference type="SAM" id="Phobius"/>
    </source>
</evidence>